<feature type="compositionally biased region" description="Low complexity" evidence="1">
    <location>
        <begin position="88"/>
        <end position="100"/>
    </location>
</feature>
<dbReference type="HOGENOM" id="CLU_1481873_0_0_1"/>
<dbReference type="VEuPathDB" id="FungiDB:GLRG_00449"/>
<protein>
    <submittedName>
        <fullName evidence="2">Uncharacterized protein</fullName>
    </submittedName>
</protein>
<sequence>MFPDIVIPSIERGPSPRSTSPNSSTREGTQTSCSSPAPPSESLASRSYSHDGTVSPLGPRSRLLETPRYVSALRPLSMSPSPGVPGESPTALPLSTPSPPSCVVVPPGFRLGRRARGPDLRVRLGSPEDPYVAVGGIHRPRCPSCGCVCMSIGDRSRQSGGWLGTSGPTTGGLGSRDQRWLR</sequence>
<accession>E3Q2K4</accession>
<dbReference type="GeneID" id="24405814"/>
<feature type="region of interest" description="Disordered" evidence="1">
    <location>
        <begin position="74"/>
        <end position="100"/>
    </location>
</feature>
<feature type="region of interest" description="Disordered" evidence="1">
    <location>
        <begin position="159"/>
        <end position="182"/>
    </location>
</feature>
<dbReference type="RefSeq" id="XP_008089325.1">
    <property type="nucleotide sequence ID" value="XM_008091134.1"/>
</dbReference>
<dbReference type="AlphaFoldDB" id="E3Q2K4"/>
<gene>
    <name evidence="2" type="ORF">GLRG_00449</name>
</gene>
<proteinExistence type="predicted"/>
<feature type="region of interest" description="Disordered" evidence="1">
    <location>
        <begin position="1"/>
        <end position="62"/>
    </location>
</feature>
<dbReference type="EMBL" id="GG697331">
    <property type="protein sequence ID" value="EFQ25305.1"/>
    <property type="molecule type" value="Genomic_DNA"/>
</dbReference>
<evidence type="ECO:0000256" key="1">
    <source>
        <dbReference type="SAM" id="MobiDB-lite"/>
    </source>
</evidence>
<reference evidence="3" key="1">
    <citation type="journal article" date="2012" name="Nat. Genet.">
        <title>Lifestyle transitions in plant pathogenic Colletotrichum fungi deciphered by genome and transcriptome analyses.</title>
        <authorList>
            <person name="O'Connell R.J."/>
            <person name="Thon M.R."/>
            <person name="Hacquard S."/>
            <person name="Amyotte S.G."/>
            <person name="Kleemann J."/>
            <person name="Torres M.F."/>
            <person name="Damm U."/>
            <person name="Buiate E.A."/>
            <person name="Epstein L."/>
            <person name="Alkan N."/>
            <person name="Altmueller J."/>
            <person name="Alvarado-Balderrama L."/>
            <person name="Bauser C.A."/>
            <person name="Becker C."/>
            <person name="Birren B.W."/>
            <person name="Chen Z."/>
            <person name="Choi J."/>
            <person name="Crouch J.A."/>
            <person name="Duvick J.P."/>
            <person name="Farman M.A."/>
            <person name="Gan P."/>
            <person name="Heiman D."/>
            <person name="Henrissat B."/>
            <person name="Howard R.J."/>
            <person name="Kabbage M."/>
            <person name="Koch C."/>
            <person name="Kracher B."/>
            <person name="Kubo Y."/>
            <person name="Law A.D."/>
            <person name="Lebrun M.-H."/>
            <person name="Lee Y.-H."/>
            <person name="Miyara I."/>
            <person name="Moore N."/>
            <person name="Neumann U."/>
            <person name="Nordstroem K."/>
            <person name="Panaccione D.G."/>
            <person name="Panstruga R."/>
            <person name="Place M."/>
            <person name="Proctor R.H."/>
            <person name="Prusky D."/>
            <person name="Rech G."/>
            <person name="Reinhardt R."/>
            <person name="Rollins J.A."/>
            <person name="Rounsley S."/>
            <person name="Schardl C.L."/>
            <person name="Schwartz D.C."/>
            <person name="Shenoy N."/>
            <person name="Shirasu K."/>
            <person name="Sikhakolli U.R."/>
            <person name="Stueber K."/>
            <person name="Sukno S.A."/>
            <person name="Sweigard J.A."/>
            <person name="Takano Y."/>
            <person name="Takahara H."/>
            <person name="Trail F."/>
            <person name="van der Does H.C."/>
            <person name="Voll L.M."/>
            <person name="Will I."/>
            <person name="Young S."/>
            <person name="Zeng Q."/>
            <person name="Zhang J."/>
            <person name="Zhou S."/>
            <person name="Dickman M.B."/>
            <person name="Schulze-Lefert P."/>
            <person name="Ver Loren van Themaat E."/>
            <person name="Ma L.-J."/>
            <person name="Vaillancourt L.J."/>
        </authorList>
    </citation>
    <scope>NUCLEOTIDE SEQUENCE [LARGE SCALE GENOMIC DNA]</scope>
    <source>
        <strain evidence="3">M1.001 / M2 / FGSC 10212</strain>
    </source>
</reference>
<feature type="compositionally biased region" description="Gly residues" evidence="1">
    <location>
        <begin position="161"/>
        <end position="174"/>
    </location>
</feature>
<name>E3Q2K4_COLGM</name>
<organism evidence="3">
    <name type="scientific">Colletotrichum graminicola (strain M1.001 / M2 / FGSC 10212)</name>
    <name type="common">Maize anthracnose fungus</name>
    <name type="synonym">Glomerella graminicola</name>
    <dbReference type="NCBI Taxonomy" id="645133"/>
    <lineage>
        <taxon>Eukaryota</taxon>
        <taxon>Fungi</taxon>
        <taxon>Dikarya</taxon>
        <taxon>Ascomycota</taxon>
        <taxon>Pezizomycotina</taxon>
        <taxon>Sordariomycetes</taxon>
        <taxon>Hypocreomycetidae</taxon>
        <taxon>Glomerellales</taxon>
        <taxon>Glomerellaceae</taxon>
        <taxon>Colletotrichum</taxon>
        <taxon>Colletotrichum graminicola species complex</taxon>
    </lineage>
</organism>
<dbReference type="Proteomes" id="UP000008782">
    <property type="component" value="Unassembled WGS sequence"/>
</dbReference>
<feature type="compositionally biased region" description="Low complexity" evidence="1">
    <location>
        <begin position="15"/>
        <end position="47"/>
    </location>
</feature>
<evidence type="ECO:0000313" key="2">
    <source>
        <dbReference type="EMBL" id="EFQ25305.1"/>
    </source>
</evidence>
<evidence type="ECO:0000313" key="3">
    <source>
        <dbReference type="Proteomes" id="UP000008782"/>
    </source>
</evidence>
<keyword evidence="3" id="KW-1185">Reference proteome</keyword>